<reference evidence="8" key="1">
    <citation type="journal article" date="2019" name="Int. J. Syst. Evol. Microbiol.">
        <title>The Global Catalogue of Microorganisms (GCM) 10K type strain sequencing project: providing services to taxonomists for standard genome sequencing and annotation.</title>
        <authorList>
            <consortium name="The Broad Institute Genomics Platform"/>
            <consortium name="The Broad Institute Genome Sequencing Center for Infectious Disease"/>
            <person name="Wu L."/>
            <person name="Ma J."/>
        </authorList>
    </citation>
    <scope>NUCLEOTIDE SEQUENCE [LARGE SCALE GENOMIC DNA]</scope>
    <source>
        <strain evidence="8">JCM 17927</strain>
    </source>
</reference>
<keyword evidence="4" id="KW-0862">Zinc</keyword>
<proteinExistence type="predicted"/>
<evidence type="ECO:0000313" key="7">
    <source>
        <dbReference type="EMBL" id="GAA4459382.1"/>
    </source>
</evidence>
<dbReference type="Proteomes" id="UP001501175">
    <property type="component" value="Unassembled WGS sequence"/>
</dbReference>
<dbReference type="InterPro" id="IPR028090">
    <property type="entry name" value="JAB_dom_prok"/>
</dbReference>
<keyword evidence="5" id="KW-0482">Metalloprotease</keyword>
<evidence type="ECO:0000259" key="6">
    <source>
        <dbReference type="PROSITE" id="PS50249"/>
    </source>
</evidence>
<feature type="domain" description="MPN" evidence="6">
    <location>
        <begin position="8"/>
        <end position="144"/>
    </location>
</feature>
<evidence type="ECO:0000256" key="5">
    <source>
        <dbReference type="ARBA" id="ARBA00023049"/>
    </source>
</evidence>
<evidence type="ECO:0000313" key="8">
    <source>
        <dbReference type="Proteomes" id="UP001501175"/>
    </source>
</evidence>
<keyword evidence="8" id="KW-1185">Reference proteome</keyword>
<dbReference type="RefSeq" id="WP_425576764.1">
    <property type="nucleotide sequence ID" value="NZ_BAABHD010000031.1"/>
</dbReference>
<keyword evidence="2" id="KW-0479">Metal-binding</keyword>
<comment type="caution">
    <text evidence="7">The sequence shown here is derived from an EMBL/GenBank/DDBJ whole genome shotgun (WGS) entry which is preliminary data.</text>
</comment>
<keyword evidence="3" id="KW-0378">Hydrolase</keyword>
<accession>A0ABP8N3J2</accession>
<gene>
    <name evidence="7" type="ORF">GCM10023189_33030</name>
</gene>
<evidence type="ECO:0000256" key="4">
    <source>
        <dbReference type="ARBA" id="ARBA00022833"/>
    </source>
</evidence>
<sequence>MSSRFYTIWLKQEAYIAVLEETIRKLPCETGGVLLGYWGSSLDVVITAVVGPGSLAIHKQASFIPDNDYHSREIKSHYEKTGRTETYLGDWHTHPEAKANLSTQDRKTLSTIANYRNARLDKPIMMILGTRPFELTVWVHVREPGIFSNQVHLYTGRIVLF</sequence>
<organism evidence="7 8">
    <name type="scientific">Nibrella saemangeumensis</name>
    <dbReference type="NCBI Taxonomy" id="1084526"/>
    <lineage>
        <taxon>Bacteria</taxon>
        <taxon>Pseudomonadati</taxon>
        <taxon>Bacteroidota</taxon>
        <taxon>Cytophagia</taxon>
        <taxon>Cytophagales</taxon>
        <taxon>Spirosomataceae</taxon>
        <taxon>Nibrella</taxon>
    </lineage>
</organism>
<dbReference type="PROSITE" id="PS50249">
    <property type="entry name" value="MPN"/>
    <property type="match status" value="1"/>
</dbReference>
<evidence type="ECO:0000256" key="3">
    <source>
        <dbReference type="ARBA" id="ARBA00022801"/>
    </source>
</evidence>
<name>A0ABP8N3J2_9BACT</name>
<dbReference type="EMBL" id="BAABHD010000031">
    <property type="protein sequence ID" value="GAA4459382.1"/>
    <property type="molecule type" value="Genomic_DNA"/>
</dbReference>
<evidence type="ECO:0000256" key="1">
    <source>
        <dbReference type="ARBA" id="ARBA00022670"/>
    </source>
</evidence>
<dbReference type="Gene3D" id="3.40.140.10">
    <property type="entry name" value="Cytidine Deaminase, domain 2"/>
    <property type="match status" value="1"/>
</dbReference>
<dbReference type="InterPro" id="IPR037518">
    <property type="entry name" value="MPN"/>
</dbReference>
<dbReference type="Pfam" id="PF14464">
    <property type="entry name" value="Prok-JAB"/>
    <property type="match status" value="1"/>
</dbReference>
<protein>
    <recommendedName>
        <fullName evidence="6">MPN domain-containing protein</fullName>
    </recommendedName>
</protein>
<keyword evidence="1" id="KW-0645">Protease</keyword>
<dbReference type="SUPFAM" id="SSF102712">
    <property type="entry name" value="JAB1/MPN domain"/>
    <property type="match status" value="1"/>
</dbReference>
<evidence type="ECO:0000256" key="2">
    <source>
        <dbReference type="ARBA" id="ARBA00022723"/>
    </source>
</evidence>